<evidence type="ECO:0000256" key="2">
    <source>
        <dbReference type="ARBA" id="ARBA00022448"/>
    </source>
</evidence>
<protein>
    <submittedName>
        <fullName evidence="6">ABC-2 type transport system ATP-binding protein</fullName>
    </submittedName>
</protein>
<comment type="caution">
    <text evidence="6">The sequence shown here is derived from an EMBL/GenBank/DDBJ whole genome shotgun (WGS) entry which is preliminary data.</text>
</comment>
<keyword evidence="3" id="KW-0547">Nucleotide-binding</keyword>
<feature type="domain" description="ABC transporter" evidence="5">
    <location>
        <begin position="7"/>
        <end position="232"/>
    </location>
</feature>
<accession>A0A4Q7LXZ3</accession>
<reference evidence="6 7" key="1">
    <citation type="journal article" date="2015" name="Stand. Genomic Sci.">
        <title>Genomic Encyclopedia of Bacterial and Archaeal Type Strains, Phase III: the genomes of soil and plant-associated and newly described type strains.</title>
        <authorList>
            <person name="Whitman W.B."/>
            <person name="Woyke T."/>
            <person name="Klenk H.P."/>
            <person name="Zhou Y."/>
            <person name="Lilburn T.G."/>
            <person name="Beck B.J."/>
            <person name="De Vos P."/>
            <person name="Vandamme P."/>
            <person name="Eisen J.A."/>
            <person name="Garrity G."/>
            <person name="Hugenholtz P."/>
            <person name="Kyrpides N.C."/>
        </authorList>
    </citation>
    <scope>NUCLEOTIDE SEQUENCE [LARGE SCALE GENOMIC DNA]</scope>
    <source>
        <strain evidence="6 7">CV2</strain>
    </source>
</reference>
<evidence type="ECO:0000259" key="5">
    <source>
        <dbReference type="PROSITE" id="PS50893"/>
    </source>
</evidence>
<proteinExistence type="inferred from homology"/>
<evidence type="ECO:0000256" key="4">
    <source>
        <dbReference type="ARBA" id="ARBA00022840"/>
    </source>
</evidence>
<dbReference type="PROSITE" id="PS50893">
    <property type="entry name" value="ABC_TRANSPORTER_2"/>
    <property type="match status" value="1"/>
</dbReference>
<dbReference type="GO" id="GO:0016887">
    <property type="term" value="F:ATP hydrolysis activity"/>
    <property type="evidence" value="ECO:0007669"/>
    <property type="project" value="InterPro"/>
</dbReference>
<dbReference type="SUPFAM" id="SSF52540">
    <property type="entry name" value="P-loop containing nucleoside triphosphate hydrolases"/>
    <property type="match status" value="1"/>
</dbReference>
<dbReference type="PANTHER" id="PTHR43335:SF4">
    <property type="entry name" value="ABC TRANSPORTER, ATP-BINDING PROTEIN"/>
    <property type="match status" value="1"/>
</dbReference>
<keyword evidence="2" id="KW-0813">Transport</keyword>
<dbReference type="PANTHER" id="PTHR43335">
    <property type="entry name" value="ABC TRANSPORTER, ATP-BINDING PROTEIN"/>
    <property type="match status" value="1"/>
</dbReference>
<gene>
    <name evidence="6" type="ORF">EV141_0790</name>
</gene>
<dbReference type="InterPro" id="IPR017871">
    <property type="entry name" value="ABC_transporter-like_CS"/>
</dbReference>
<organism evidence="6 7">
    <name type="scientific">Microcella putealis</name>
    <dbReference type="NCBI Taxonomy" id="337005"/>
    <lineage>
        <taxon>Bacteria</taxon>
        <taxon>Bacillati</taxon>
        <taxon>Actinomycetota</taxon>
        <taxon>Actinomycetes</taxon>
        <taxon>Micrococcales</taxon>
        <taxon>Microbacteriaceae</taxon>
        <taxon>Microcella</taxon>
    </lineage>
</organism>
<evidence type="ECO:0000313" key="7">
    <source>
        <dbReference type="Proteomes" id="UP000293519"/>
    </source>
</evidence>
<dbReference type="RefSeq" id="WP_130484634.1">
    <property type="nucleotide sequence ID" value="NZ_SGWW01000001.1"/>
</dbReference>
<evidence type="ECO:0000256" key="3">
    <source>
        <dbReference type="ARBA" id="ARBA00022741"/>
    </source>
</evidence>
<keyword evidence="4 6" id="KW-0067">ATP-binding</keyword>
<dbReference type="OrthoDB" id="9804819at2"/>
<dbReference type="PROSITE" id="PS00211">
    <property type="entry name" value="ABC_TRANSPORTER_1"/>
    <property type="match status" value="1"/>
</dbReference>
<dbReference type="InterPro" id="IPR003593">
    <property type="entry name" value="AAA+_ATPase"/>
</dbReference>
<dbReference type="InterPro" id="IPR003439">
    <property type="entry name" value="ABC_transporter-like_ATP-bd"/>
</dbReference>
<dbReference type="InterPro" id="IPR027417">
    <property type="entry name" value="P-loop_NTPase"/>
</dbReference>
<evidence type="ECO:0000256" key="1">
    <source>
        <dbReference type="ARBA" id="ARBA00005417"/>
    </source>
</evidence>
<comment type="similarity">
    <text evidence="1">Belongs to the ABC transporter superfamily.</text>
</comment>
<dbReference type="AlphaFoldDB" id="A0A4Q7LXZ3"/>
<dbReference type="Proteomes" id="UP000293519">
    <property type="component" value="Unassembled WGS sequence"/>
</dbReference>
<dbReference type="EMBL" id="SGWW01000001">
    <property type="protein sequence ID" value="RZS59561.1"/>
    <property type="molecule type" value="Genomic_DNA"/>
</dbReference>
<evidence type="ECO:0000313" key="6">
    <source>
        <dbReference type="EMBL" id="RZS59561.1"/>
    </source>
</evidence>
<sequence length="318" mass="32589">MPTSTPIDIRALTKRFGAITAVENVTFSAQPGRVTGFLGPNGAGKTTTLRVLLGLARATSGTATFGGTAYAALDDPARRVGASLSSDVFHPGRSGRDHLRVLQIAAGLDAERVEAVLRRVGMSDAADRRVGGYSLGMRQRLGLAAALLGDPGVLVLDEPINGLDPAGITWMRVFLRELAAEGRTILLSSHVLSEVAQTVDDVVVIARGRIVMTGALDDLAAGVEARVRVDAADRAALSATLTAAGARIDTPDHGHLVATGLDADAVGRAALAAGIPLTLLAPLGDDLESIFLRLTADDAAATDTTTDASSAFAGEVAA</sequence>
<dbReference type="SMART" id="SM00382">
    <property type="entry name" value="AAA"/>
    <property type="match status" value="1"/>
</dbReference>
<dbReference type="GO" id="GO:0005524">
    <property type="term" value="F:ATP binding"/>
    <property type="evidence" value="ECO:0007669"/>
    <property type="project" value="UniProtKB-KW"/>
</dbReference>
<dbReference type="Pfam" id="PF00005">
    <property type="entry name" value="ABC_tran"/>
    <property type="match status" value="1"/>
</dbReference>
<keyword evidence="7" id="KW-1185">Reference proteome</keyword>
<dbReference type="Gene3D" id="3.40.50.300">
    <property type="entry name" value="P-loop containing nucleotide triphosphate hydrolases"/>
    <property type="match status" value="1"/>
</dbReference>
<name>A0A4Q7LXZ3_9MICO</name>